<dbReference type="Proteomes" id="UP001497453">
    <property type="component" value="Chromosome 6"/>
</dbReference>
<organism evidence="2 3">
    <name type="scientific">Somion occarium</name>
    <dbReference type="NCBI Taxonomy" id="3059160"/>
    <lineage>
        <taxon>Eukaryota</taxon>
        <taxon>Fungi</taxon>
        <taxon>Dikarya</taxon>
        <taxon>Basidiomycota</taxon>
        <taxon>Agaricomycotina</taxon>
        <taxon>Agaricomycetes</taxon>
        <taxon>Polyporales</taxon>
        <taxon>Cerrenaceae</taxon>
        <taxon>Somion</taxon>
    </lineage>
</organism>
<keyword evidence="3" id="KW-1185">Reference proteome</keyword>
<gene>
    <name evidence="2" type="ORF">GFSPODELE1_LOCUS8462</name>
</gene>
<proteinExistence type="predicted"/>
<keyword evidence="1" id="KW-1133">Transmembrane helix</keyword>
<name>A0ABP1DVF5_9APHY</name>
<evidence type="ECO:0000256" key="1">
    <source>
        <dbReference type="SAM" id="Phobius"/>
    </source>
</evidence>
<evidence type="ECO:0000313" key="3">
    <source>
        <dbReference type="Proteomes" id="UP001497453"/>
    </source>
</evidence>
<feature type="transmembrane region" description="Helical" evidence="1">
    <location>
        <begin position="62"/>
        <end position="81"/>
    </location>
</feature>
<protein>
    <submittedName>
        <fullName evidence="2">Uncharacterized protein</fullName>
    </submittedName>
</protein>
<dbReference type="EMBL" id="OZ037949">
    <property type="protein sequence ID" value="CAL1711705.1"/>
    <property type="molecule type" value="Genomic_DNA"/>
</dbReference>
<sequence>MKDLTKAGLIKFKMNLMILVRLLLALLEVRELSPTAPGRVLNVVLLCLGMAISRFRTLLGMYEYDVISLLVLFLRPLYALYNIDIPNPHCYHLALLSLYPLVVCIIDVLLCDHYMRTSLLA</sequence>
<accession>A0ABP1DVF5</accession>
<keyword evidence="1" id="KW-0812">Transmembrane</keyword>
<feature type="transmembrane region" description="Helical" evidence="1">
    <location>
        <begin position="93"/>
        <end position="111"/>
    </location>
</feature>
<evidence type="ECO:0000313" key="2">
    <source>
        <dbReference type="EMBL" id="CAL1711705.1"/>
    </source>
</evidence>
<keyword evidence="1" id="KW-0472">Membrane</keyword>
<reference evidence="3" key="1">
    <citation type="submission" date="2024-04" db="EMBL/GenBank/DDBJ databases">
        <authorList>
            <person name="Shaw F."/>
            <person name="Minotto A."/>
        </authorList>
    </citation>
    <scope>NUCLEOTIDE SEQUENCE [LARGE SCALE GENOMIC DNA]</scope>
</reference>